<sequence length="75" mass="8827">MLKGEIGVPLEVDVIIWDVLEWSRNMDAKFQFTRRNGNNTAHLVAHWNYELERKVVWLDTSPHWLYATLLADCSI</sequence>
<accession>A0AAV3QNQ8</accession>
<keyword evidence="2" id="KW-1185">Reference proteome</keyword>
<dbReference type="AlphaFoldDB" id="A0AAV3QNQ8"/>
<evidence type="ECO:0000313" key="1">
    <source>
        <dbReference type="EMBL" id="GAA0165709.1"/>
    </source>
</evidence>
<dbReference type="Proteomes" id="UP001454036">
    <property type="component" value="Unassembled WGS sequence"/>
</dbReference>
<organism evidence="1 2">
    <name type="scientific">Lithospermum erythrorhizon</name>
    <name type="common">Purple gromwell</name>
    <name type="synonym">Lithospermum officinale var. erythrorhizon</name>
    <dbReference type="NCBI Taxonomy" id="34254"/>
    <lineage>
        <taxon>Eukaryota</taxon>
        <taxon>Viridiplantae</taxon>
        <taxon>Streptophyta</taxon>
        <taxon>Embryophyta</taxon>
        <taxon>Tracheophyta</taxon>
        <taxon>Spermatophyta</taxon>
        <taxon>Magnoliopsida</taxon>
        <taxon>eudicotyledons</taxon>
        <taxon>Gunneridae</taxon>
        <taxon>Pentapetalae</taxon>
        <taxon>asterids</taxon>
        <taxon>lamiids</taxon>
        <taxon>Boraginales</taxon>
        <taxon>Boraginaceae</taxon>
        <taxon>Boraginoideae</taxon>
        <taxon>Lithospermeae</taxon>
        <taxon>Lithospermum</taxon>
    </lineage>
</organism>
<reference evidence="1 2" key="1">
    <citation type="submission" date="2024-01" db="EMBL/GenBank/DDBJ databases">
        <title>The complete chloroplast genome sequence of Lithospermum erythrorhizon: insights into the phylogenetic relationship among Boraginaceae species and the maternal lineages of purple gromwells.</title>
        <authorList>
            <person name="Okada T."/>
            <person name="Watanabe K."/>
        </authorList>
    </citation>
    <scope>NUCLEOTIDE SEQUENCE [LARGE SCALE GENOMIC DNA]</scope>
</reference>
<proteinExistence type="predicted"/>
<comment type="caution">
    <text evidence="1">The sequence shown here is derived from an EMBL/GenBank/DDBJ whole genome shotgun (WGS) entry which is preliminary data.</text>
</comment>
<gene>
    <name evidence="1" type="ORF">LIER_21036</name>
</gene>
<evidence type="ECO:0000313" key="2">
    <source>
        <dbReference type="Proteomes" id="UP001454036"/>
    </source>
</evidence>
<protein>
    <recommendedName>
        <fullName evidence="3">RNase H type-1 domain-containing protein</fullName>
    </recommendedName>
</protein>
<dbReference type="EMBL" id="BAABME010005464">
    <property type="protein sequence ID" value="GAA0165709.1"/>
    <property type="molecule type" value="Genomic_DNA"/>
</dbReference>
<evidence type="ECO:0008006" key="3">
    <source>
        <dbReference type="Google" id="ProtNLM"/>
    </source>
</evidence>
<name>A0AAV3QNQ8_LITER</name>